<evidence type="ECO:0000256" key="4">
    <source>
        <dbReference type="ARBA" id="ARBA00022692"/>
    </source>
</evidence>
<dbReference type="InterPro" id="IPR038354">
    <property type="entry name" value="VKOR_sf"/>
</dbReference>
<evidence type="ECO:0000256" key="8">
    <source>
        <dbReference type="ARBA" id="ARBA00023002"/>
    </source>
</evidence>
<gene>
    <name evidence="15" type="primary">LOC117569054</name>
</gene>
<name>A0A6P8X3Z9_DROAB</name>
<dbReference type="InterPro" id="IPR012932">
    <property type="entry name" value="VKOR"/>
</dbReference>
<dbReference type="OrthoDB" id="17010at2759"/>
<keyword evidence="5" id="KW-0874">Quinone</keyword>
<dbReference type="Gene3D" id="1.20.1440.130">
    <property type="entry name" value="VKOR domain"/>
    <property type="match status" value="1"/>
</dbReference>
<dbReference type="Pfam" id="PF07884">
    <property type="entry name" value="VKOR"/>
    <property type="match status" value="1"/>
</dbReference>
<evidence type="ECO:0000313" key="15">
    <source>
        <dbReference type="RefSeq" id="XP_034105955.1"/>
    </source>
</evidence>
<keyword evidence="8" id="KW-0560">Oxidoreductase</keyword>
<proteinExistence type="inferred from homology"/>
<feature type="transmembrane region" description="Helical" evidence="12">
    <location>
        <begin position="136"/>
        <end position="155"/>
    </location>
</feature>
<evidence type="ECO:0000259" key="13">
    <source>
        <dbReference type="SMART" id="SM00756"/>
    </source>
</evidence>
<evidence type="ECO:0000256" key="11">
    <source>
        <dbReference type="ARBA" id="ARBA00023284"/>
    </source>
</evidence>
<evidence type="ECO:0000256" key="1">
    <source>
        <dbReference type="ARBA" id="ARBA00004477"/>
    </source>
</evidence>
<evidence type="ECO:0000256" key="7">
    <source>
        <dbReference type="ARBA" id="ARBA00022989"/>
    </source>
</evidence>
<evidence type="ECO:0000256" key="9">
    <source>
        <dbReference type="ARBA" id="ARBA00023136"/>
    </source>
</evidence>
<reference evidence="15" key="1">
    <citation type="submission" date="2025-08" db="UniProtKB">
        <authorList>
            <consortium name="RefSeq"/>
        </authorList>
    </citation>
    <scope>IDENTIFICATION</scope>
    <source>
        <strain evidence="15">15112-1751.03</strain>
        <tissue evidence="15">Whole Adult</tissue>
    </source>
</reference>
<evidence type="ECO:0000256" key="12">
    <source>
        <dbReference type="SAM" id="Phobius"/>
    </source>
</evidence>
<comment type="similarity">
    <text evidence="2">Belongs to the VKOR family.</text>
</comment>
<keyword evidence="11" id="KW-0676">Redox-active center</keyword>
<dbReference type="EC" id="1.17.4.4" evidence="3"/>
<dbReference type="GO" id="GO:0048038">
    <property type="term" value="F:quinone binding"/>
    <property type="evidence" value="ECO:0007669"/>
    <property type="project" value="UniProtKB-KW"/>
</dbReference>
<sequence length="234" mass="26472">MNFFWQLGNFVIQQVVTAGQKNRTRSELIIPARPKMCSSNGGNLEKKTFFDTPKATPNCTRLRVLCICGLVISIYSLYVKVQLDYDDSYAAMCDLAEQVSCTAVFKSEYGRGFGLTQLIFGASSTYLNPPNGSIGVVFYVLLFISSILYSLTYIFSQLFMNDDGFANYSCCPRLYLFCYASILGDSCSWCSTIAVWSAYAFMPFIRCSLWRFMDATGESIQQKQKQLPNEYLYV</sequence>
<evidence type="ECO:0000256" key="6">
    <source>
        <dbReference type="ARBA" id="ARBA00022824"/>
    </source>
</evidence>
<keyword evidence="6" id="KW-0256">Endoplasmic reticulum</keyword>
<feature type="domain" description="Vitamin K epoxide reductase" evidence="13">
    <location>
        <begin position="55"/>
        <end position="204"/>
    </location>
</feature>
<evidence type="ECO:0000256" key="3">
    <source>
        <dbReference type="ARBA" id="ARBA00012278"/>
    </source>
</evidence>
<dbReference type="GO" id="GO:0005789">
    <property type="term" value="C:endoplasmic reticulum membrane"/>
    <property type="evidence" value="ECO:0007669"/>
    <property type="project" value="UniProtKB-SubCell"/>
</dbReference>
<evidence type="ECO:0000256" key="2">
    <source>
        <dbReference type="ARBA" id="ARBA00006214"/>
    </source>
</evidence>
<dbReference type="Proteomes" id="UP000515160">
    <property type="component" value="Chromosome 3"/>
</dbReference>
<dbReference type="PANTHER" id="PTHR14519:SF8">
    <property type="entry name" value="VITAMIN K EPOXIDE REDUCTASE COMPLEX SUBUNIT 1"/>
    <property type="match status" value="1"/>
</dbReference>
<evidence type="ECO:0000256" key="5">
    <source>
        <dbReference type="ARBA" id="ARBA00022719"/>
    </source>
</evidence>
<keyword evidence="9 12" id="KW-0472">Membrane</keyword>
<dbReference type="GO" id="GO:0042373">
    <property type="term" value="P:vitamin K metabolic process"/>
    <property type="evidence" value="ECO:0007669"/>
    <property type="project" value="InterPro"/>
</dbReference>
<dbReference type="CTD" id="3346188"/>
<keyword evidence="4 12" id="KW-0812">Transmembrane</keyword>
<evidence type="ECO:0000256" key="10">
    <source>
        <dbReference type="ARBA" id="ARBA00023157"/>
    </source>
</evidence>
<comment type="subcellular location">
    <subcellularLocation>
        <location evidence="1">Endoplasmic reticulum membrane</location>
        <topology evidence="1">Multi-pass membrane protein</topology>
    </subcellularLocation>
</comment>
<keyword evidence="10" id="KW-1015">Disulfide bond</keyword>
<feature type="transmembrane region" description="Helical" evidence="12">
    <location>
        <begin position="176"/>
        <end position="199"/>
    </location>
</feature>
<dbReference type="RefSeq" id="XP_034105955.1">
    <property type="nucleotide sequence ID" value="XM_034250064.2"/>
</dbReference>
<dbReference type="CDD" id="cd12917">
    <property type="entry name" value="VKOR_euk"/>
    <property type="match status" value="1"/>
</dbReference>
<dbReference type="PANTHER" id="PTHR14519">
    <property type="entry name" value="VITAMIN K EPOXIDE REDUCTASE COMPLEX, SUBUNIT 1"/>
    <property type="match status" value="1"/>
</dbReference>
<organism evidence="14 15">
    <name type="scientific">Drosophila albomicans</name>
    <name type="common">Fruit fly</name>
    <dbReference type="NCBI Taxonomy" id="7291"/>
    <lineage>
        <taxon>Eukaryota</taxon>
        <taxon>Metazoa</taxon>
        <taxon>Ecdysozoa</taxon>
        <taxon>Arthropoda</taxon>
        <taxon>Hexapoda</taxon>
        <taxon>Insecta</taxon>
        <taxon>Pterygota</taxon>
        <taxon>Neoptera</taxon>
        <taxon>Endopterygota</taxon>
        <taxon>Diptera</taxon>
        <taxon>Brachycera</taxon>
        <taxon>Muscomorpha</taxon>
        <taxon>Ephydroidea</taxon>
        <taxon>Drosophilidae</taxon>
        <taxon>Drosophila</taxon>
    </lineage>
</organism>
<dbReference type="GeneID" id="117569054"/>
<evidence type="ECO:0000313" key="14">
    <source>
        <dbReference type="Proteomes" id="UP000515160"/>
    </source>
</evidence>
<keyword evidence="7 12" id="KW-1133">Transmembrane helix</keyword>
<dbReference type="GO" id="GO:0047057">
    <property type="term" value="F:vitamin-K-epoxide reductase (warfarin-sensitive) activity"/>
    <property type="evidence" value="ECO:0007669"/>
    <property type="project" value="UniProtKB-EC"/>
</dbReference>
<feature type="transmembrane region" description="Helical" evidence="12">
    <location>
        <begin position="62"/>
        <end position="79"/>
    </location>
</feature>
<accession>A0A6P8X3Z9</accession>
<keyword evidence="14" id="KW-1185">Reference proteome</keyword>
<dbReference type="SMART" id="SM00756">
    <property type="entry name" value="VKc"/>
    <property type="match status" value="1"/>
</dbReference>
<protein>
    <recommendedName>
        <fullName evidence="3">vitamin-K-epoxide reductase (warfarin-sensitive)</fullName>
        <ecNumber evidence="3">1.17.4.4</ecNumber>
    </recommendedName>
</protein>
<dbReference type="InterPro" id="IPR042406">
    <property type="entry name" value="VKORC1/VKORC1L1"/>
</dbReference>
<dbReference type="AlphaFoldDB" id="A0A6P8X3Z9"/>